<name>A0A8S5TJE8_9CAUD</name>
<protein>
    <recommendedName>
        <fullName evidence="2">RNA polymerase subunit sigma-70</fullName>
    </recommendedName>
</protein>
<sequence length="136" mass="16378">MTEEQKDIILVYRKKGQGYKMISKLTGLSLNTIKSFCRRNSLKDADLKRKNQKFLYCEQCGKLVEQAEKRKKKRFCSDDCRNKWWNAHLELVKRKSNYELICLECRKIFYVYGNADRKYCSHQCYIQHRFGGKENE</sequence>
<evidence type="ECO:0008006" key="2">
    <source>
        <dbReference type="Google" id="ProtNLM"/>
    </source>
</evidence>
<organism evidence="1">
    <name type="scientific">Siphoviridae sp. ctgmM3</name>
    <dbReference type="NCBI Taxonomy" id="2827912"/>
    <lineage>
        <taxon>Viruses</taxon>
        <taxon>Duplodnaviria</taxon>
        <taxon>Heunggongvirae</taxon>
        <taxon>Uroviricota</taxon>
        <taxon>Caudoviricetes</taxon>
    </lineage>
</organism>
<evidence type="ECO:0000313" key="1">
    <source>
        <dbReference type="EMBL" id="DAF63452.1"/>
    </source>
</evidence>
<accession>A0A8S5TJE8</accession>
<dbReference type="Gene3D" id="3.30.60.160">
    <property type="match status" value="1"/>
</dbReference>
<reference evidence="1" key="1">
    <citation type="journal article" date="2021" name="Proc. Natl. Acad. Sci. U.S.A.">
        <title>A Catalog of Tens of Thousands of Viruses from Human Metagenomes Reveals Hidden Associations with Chronic Diseases.</title>
        <authorList>
            <person name="Tisza M.J."/>
            <person name="Buck C.B."/>
        </authorList>
    </citation>
    <scope>NUCLEOTIDE SEQUENCE</scope>
    <source>
        <strain evidence="1">CtgmM3</strain>
    </source>
</reference>
<proteinExistence type="predicted"/>
<dbReference type="InterPro" id="IPR038603">
    <property type="entry name" value="Znf_FCS_sf"/>
</dbReference>
<dbReference type="EMBL" id="BK032840">
    <property type="protein sequence ID" value="DAF63452.1"/>
    <property type="molecule type" value="Genomic_DNA"/>
</dbReference>